<dbReference type="GO" id="GO:0007166">
    <property type="term" value="P:cell surface receptor signaling pathway"/>
    <property type="evidence" value="ECO:0007669"/>
    <property type="project" value="TreeGrafter"/>
</dbReference>
<evidence type="ECO:0000256" key="15">
    <source>
        <dbReference type="ARBA" id="ARBA00023319"/>
    </source>
</evidence>
<dbReference type="GO" id="GO:0009897">
    <property type="term" value="C:external side of plasma membrane"/>
    <property type="evidence" value="ECO:0007669"/>
    <property type="project" value="TreeGrafter"/>
</dbReference>
<dbReference type="GO" id="GO:0070161">
    <property type="term" value="C:anchoring junction"/>
    <property type="evidence" value="ECO:0007669"/>
    <property type="project" value="UniProtKB-SubCell"/>
</dbReference>
<dbReference type="Ensembl" id="ENSFHET00000026334.1">
    <property type="protein sequence ID" value="ENSFHEP00000032710.1"/>
    <property type="gene ID" value="ENSFHEG00000019368.1"/>
</dbReference>
<evidence type="ECO:0000313" key="20">
    <source>
        <dbReference type="Ensembl" id="ENSFHEP00000032710.1"/>
    </source>
</evidence>
<evidence type="ECO:0000313" key="21">
    <source>
        <dbReference type="Proteomes" id="UP000265000"/>
    </source>
</evidence>
<dbReference type="Pfam" id="PF13927">
    <property type="entry name" value="Ig_3"/>
    <property type="match status" value="1"/>
</dbReference>
<dbReference type="InterPro" id="IPR013783">
    <property type="entry name" value="Ig-like_fold"/>
</dbReference>
<dbReference type="GO" id="GO:0006955">
    <property type="term" value="P:immune response"/>
    <property type="evidence" value="ECO:0007669"/>
    <property type="project" value="TreeGrafter"/>
</dbReference>
<dbReference type="InterPro" id="IPR007110">
    <property type="entry name" value="Ig-like_dom"/>
</dbReference>
<dbReference type="GO" id="GO:0004888">
    <property type="term" value="F:transmembrane signaling receptor activity"/>
    <property type="evidence" value="ECO:0007669"/>
    <property type="project" value="TreeGrafter"/>
</dbReference>
<evidence type="ECO:0000256" key="1">
    <source>
        <dbReference type="ARBA" id="ARBA00004251"/>
    </source>
</evidence>
<keyword evidence="5" id="KW-0597">Phosphoprotein</keyword>
<keyword evidence="6 17" id="KW-0812">Transmembrane</keyword>
<evidence type="ECO:0000256" key="10">
    <source>
        <dbReference type="ARBA" id="ARBA00022949"/>
    </source>
</evidence>
<accession>A0A3Q2UMB6</accession>
<evidence type="ECO:0000256" key="4">
    <source>
        <dbReference type="ARBA" id="ARBA00022475"/>
    </source>
</evidence>
<dbReference type="InterPro" id="IPR040878">
    <property type="entry name" value="IL-40-like_Ig"/>
</dbReference>
<evidence type="ECO:0000256" key="2">
    <source>
        <dbReference type="ARBA" id="ARBA00004282"/>
    </source>
</evidence>
<reference evidence="20" key="1">
    <citation type="submission" date="2025-08" db="UniProtKB">
        <authorList>
            <consortium name="Ensembl"/>
        </authorList>
    </citation>
    <scope>IDENTIFICATION</scope>
</reference>
<evidence type="ECO:0000256" key="17">
    <source>
        <dbReference type="SAM" id="Phobius"/>
    </source>
</evidence>
<reference evidence="20" key="2">
    <citation type="submission" date="2025-09" db="UniProtKB">
        <authorList>
            <consortium name="Ensembl"/>
        </authorList>
    </citation>
    <scope>IDENTIFICATION</scope>
</reference>
<keyword evidence="15" id="KW-0393">Immunoglobulin domain</keyword>
<dbReference type="SUPFAM" id="SSF48726">
    <property type="entry name" value="Immunoglobulin"/>
    <property type="match status" value="3"/>
</dbReference>
<feature type="transmembrane region" description="Helical" evidence="17">
    <location>
        <begin position="600"/>
        <end position="619"/>
    </location>
</feature>
<keyword evidence="7 18" id="KW-0732">Signal</keyword>
<dbReference type="STRING" id="8078.ENSFHEP00000032710"/>
<evidence type="ECO:0000256" key="14">
    <source>
        <dbReference type="ARBA" id="ARBA00023180"/>
    </source>
</evidence>
<evidence type="ECO:0000256" key="7">
    <source>
        <dbReference type="ARBA" id="ARBA00022729"/>
    </source>
</evidence>
<feature type="domain" description="Ig-like" evidence="19">
    <location>
        <begin position="504"/>
        <end position="589"/>
    </location>
</feature>
<protein>
    <recommendedName>
        <fullName evidence="16">Platelet endothelial cell adhesion molecule</fullName>
    </recommendedName>
</protein>
<dbReference type="SMART" id="SM00409">
    <property type="entry name" value="IG"/>
    <property type="match status" value="3"/>
</dbReference>
<proteinExistence type="predicted"/>
<keyword evidence="21" id="KW-1185">Reference proteome</keyword>
<dbReference type="PANTHER" id="PTHR11481">
    <property type="entry name" value="IMMUNOGLOBULIN FC RECEPTOR"/>
    <property type="match status" value="1"/>
</dbReference>
<evidence type="ECO:0000256" key="9">
    <source>
        <dbReference type="ARBA" id="ARBA00022889"/>
    </source>
</evidence>
<keyword evidence="12 17" id="KW-0472">Membrane</keyword>
<feature type="domain" description="Ig-like" evidence="19">
    <location>
        <begin position="310"/>
        <end position="387"/>
    </location>
</feature>
<dbReference type="Proteomes" id="UP000265000">
    <property type="component" value="Unplaced"/>
</dbReference>
<dbReference type="Pfam" id="PF13895">
    <property type="entry name" value="Ig_2"/>
    <property type="match status" value="1"/>
</dbReference>
<dbReference type="GO" id="GO:0098742">
    <property type="term" value="P:cell-cell adhesion via plasma-membrane adhesion molecules"/>
    <property type="evidence" value="ECO:0007669"/>
    <property type="project" value="TreeGrafter"/>
</dbReference>
<dbReference type="PANTHER" id="PTHR11481:SF5">
    <property type="entry name" value="PLATELET ENDOTHELIAL CELL ADHESION MOLECULE"/>
    <property type="match status" value="1"/>
</dbReference>
<dbReference type="PROSITE" id="PS50835">
    <property type="entry name" value="IG_LIKE"/>
    <property type="match status" value="2"/>
</dbReference>
<keyword evidence="8" id="KW-0677">Repeat</keyword>
<organism evidence="20 21">
    <name type="scientific">Fundulus heteroclitus</name>
    <name type="common">Killifish</name>
    <name type="synonym">Mummichog</name>
    <dbReference type="NCBI Taxonomy" id="8078"/>
    <lineage>
        <taxon>Eukaryota</taxon>
        <taxon>Metazoa</taxon>
        <taxon>Chordata</taxon>
        <taxon>Craniata</taxon>
        <taxon>Vertebrata</taxon>
        <taxon>Euteleostomi</taxon>
        <taxon>Actinopterygii</taxon>
        <taxon>Neopterygii</taxon>
        <taxon>Teleostei</taxon>
        <taxon>Neoteleostei</taxon>
        <taxon>Acanthomorphata</taxon>
        <taxon>Ovalentaria</taxon>
        <taxon>Atherinomorphae</taxon>
        <taxon>Cyprinodontiformes</taxon>
        <taxon>Fundulidae</taxon>
        <taxon>Fundulus</taxon>
    </lineage>
</organism>
<dbReference type="AlphaFoldDB" id="A0A3Q2UMB6"/>
<dbReference type="GeneTree" id="ENSGT01140000282577"/>
<keyword evidence="9" id="KW-0130">Cell adhesion</keyword>
<evidence type="ECO:0000256" key="16">
    <source>
        <dbReference type="ARBA" id="ARBA00049765"/>
    </source>
</evidence>
<evidence type="ECO:0000256" key="18">
    <source>
        <dbReference type="SAM" id="SignalP"/>
    </source>
</evidence>
<keyword evidence="14" id="KW-0325">Glycoprotein</keyword>
<evidence type="ECO:0000256" key="5">
    <source>
        <dbReference type="ARBA" id="ARBA00022553"/>
    </source>
</evidence>
<evidence type="ECO:0000256" key="11">
    <source>
        <dbReference type="ARBA" id="ARBA00022989"/>
    </source>
</evidence>
<evidence type="ECO:0000256" key="3">
    <source>
        <dbReference type="ARBA" id="ARBA00004285"/>
    </source>
</evidence>
<keyword evidence="4" id="KW-1003">Cell membrane</keyword>
<evidence type="ECO:0000256" key="12">
    <source>
        <dbReference type="ARBA" id="ARBA00023136"/>
    </source>
</evidence>
<evidence type="ECO:0000256" key="8">
    <source>
        <dbReference type="ARBA" id="ARBA00022737"/>
    </source>
</evidence>
<feature type="chain" id="PRO_5018657162" description="Platelet endothelial cell adhesion molecule" evidence="18">
    <location>
        <begin position="22"/>
        <end position="636"/>
    </location>
</feature>
<dbReference type="Gene3D" id="2.60.40.10">
    <property type="entry name" value="Immunoglobulins"/>
    <property type="match status" value="3"/>
</dbReference>
<keyword evidence="13" id="KW-1015">Disulfide bond</keyword>
<dbReference type="InterPro" id="IPR036179">
    <property type="entry name" value="Ig-like_dom_sf"/>
</dbReference>
<dbReference type="InterPro" id="IPR003599">
    <property type="entry name" value="Ig_sub"/>
</dbReference>
<comment type="subcellular location">
    <subcellularLocation>
        <location evidence="2">Cell junction</location>
    </subcellularLocation>
    <subcellularLocation>
        <location evidence="1">Cell membrane</location>
        <topology evidence="1">Single-pass type I membrane protein</topology>
    </subcellularLocation>
    <subcellularLocation>
        <location evidence="3">Membrane raft</location>
    </subcellularLocation>
</comment>
<keyword evidence="11 17" id="KW-1133">Transmembrane helix</keyword>
<dbReference type="GO" id="GO:0045121">
    <property type="term" value="C:membrane raft"/>
    <property type="evidence" value="ECO:0007669"/>
    <property type="project" value="UniProtKB-SubCell"/>
</dbReference>
<evidence type="ECO:0000256" key="13">
    <source>
        <dbReference type="ARBA" id="ARBA00023157"/>
    </source>
</evidence>
<sequence>SLTPPSDSLCLLRTALLPLQAFVIDSVGLTIQPKNNVQSGSTVTIRCQARVSFSNISQIHHLFEIFRNDVQIHTANTTKDSLDYVIDPARVADTGRYHCQVSVKNKHKSSTNWMLDITGLQTPILRVNNVTPYESEEFKVTCSAPEEKGGLAFNFYQTFRAGQPEWIKQLRSTNNFLETTLTLRHIGDCILSCDYEINVDTRSTRSNSSNGVQIKVKALDITPEMTIIPKDIYEPDIVEVICKTRSPLENIEIFLIKDRTVLKKVSGKALSHQFQSKATLSGELVCKAEWRNVQRDNYKTLTVKEVFSEPQLTLEPGDLFEGETFTLKCLVKFFVPGMIDPSTFKYFFYKDGTRLTSTATYDTVAHPEHNGNYSCKAEGTRHSSVLSKESQTILVKAKVPVSDPVLSVDGGKMFLGKPFQLICRSHNGTFPIKYTVFGPNGLTLNREVSRSEEQAIFDIPLISKTSDLNKFICHAKNNPRSPPKIALGQQLLTSTMIIEPVSKPKLTILPGVDITEGQNINLVCSVQTGSRPINFTWYHQGSPGALVSMSSNKLKESHIIQNANGKHIGKYFCTSTNPADEIKSSDVVTIGVKMAGWKKALIIVFCILLLLTLALVIALKTGLLRLKRKTTANLSV</sequence>
<evidence type="ECO:0000259" key="19">
    <source>
        <dbReference type="PROSITE" id="PS50835"/>
    </source>
</evidence>
<dbReference type="Pfam" id="PF17736">
    <property type="entry name" value="Ig_C17orf99"/>
    <property type="match status" value="1"/>
</dbReference>
<dbReference type="InterPro" id="IPR050488">
    <property type="entry name" value="Ig_Fc_receptor"/>
</dbReference>
<evidence type="ECO:0000256" key="6">
    <source>
        <dbReference type="ARBA" id="ARBA00022692"/>
    </source>
</evidence>
<keyword evidence="10" id="KW-0965">Cell junction</keyword>
<name>A0A3Q2UMB6_FUNHE</name>
<feature type="signal peptide" evidence="18">
    <location>
        <begin position="1"/>
        <end position="21"/>
    </location>
</feature>